<accession>B4JHD1</accession>
<dbReference type="Pfam" id="PF05493">
    <property type="entry name" value="ATP_synt_H"/>
    <property type="match status" value="1"/>
</dbReference>
<evidence type="ECO:0000256" key="8">
    <source>
        <dbReference type="ARBA" id="ARBA00023136"/>
    </source>
</evidence>
<dbReference type="OrthoDB" id="1508846at2759"/>
<dbReference type="FunCoup" id="B4JHD1">
    <property type="interactions" value="166"/>
</dbReference>
<dbReference type="PANTHER" id="PTHR12263">
    <property type="entry name" value="VACUOLAR ATP SYNTHASE SUBUNIT H"/>
    <property type="match status" value="1"/>
</dbReference>
<evidence type="ECO:0000256" key="1">
    <source>
        <dbReference type="ARBA" id="ARBA00004127"/>
    </source>
</evidence>
<evidence type="ECO:0000256" key="2">
    <source>
        <dbReference type="ARBA" id="ARBA00008328"/>
    </source>
</evidence>
<feature type="transmembrane region" description="Helical" evidence="9">
    <location>
        <begin position="32"/>
        <end position="54"/>
    </location>
</feature>
<feature type="transmembrane region" description="Helical" evidence="9">
    <location>
        <begin position="7"/>
        <end position="26"/>
    </location>
</feature>
<dbReference type="HOGENOM" id="CLU_170555_0_0_1"/>
<keyword evidence="6 9" id="KW-1133">Transmembrane helix</keyword>
<dbReference type="AlphaFoldDB" id="B4JHD1"/>
<organism evidence="11">
    <name type="scientific">Drosophila grimshawi</name>
    <name type="common">Hawaiian fruit fly</name>
    <name type="synonym">Idiomyia grimshawi</name>
    <dbReference type="NCBI Taxonomy" id="7222"/>
    <lineage>
        <taxon>Eukaryota</taxon>
        <taxon>Metazoa</taxon>
        <taxon>Ecdysozoa</taxon>
        <taxon>Arthropoda</taxon>
        <taxon>Hexapoda</taxon>
        <taxon>Insecta</taxon>
        <taxon>Pterygota</taxon>
        <taxon>Neoptera</taxon>
        <taxon>Endopterygota</taxon>
        <taxon>Diptera</taxon>
        <taxon>Brachycera</taxon>
        <taxon>Muscomorpha</taxon>
        <taxon>Ephydroidea</taxon>
        <taxon>Drosophilidae</taxon>
        <taxon>Drosophila</taxon>
        <taxon>Hawaiian Drosophila</taxon>
    </lineage>
</organism>
<dbReference type="KEGG" id="dgr:6564193"/>
<evidence type="ECO:0000256" key="3">
    <source>
        <dbReference type="ARBA" id="ARBA00022448"/>
    </source>
</evidence>
<keyword evidence="3" id="KW-0813">Transport</keyword>
<reference evidence="10 11" key="1">
    <citation type="journal article" date="2007" name="Nature">
        <title>Evolution of genes and genomes on the Drosophila phylogeny.</title>
        <authorList>
            <consortium name="Drosophila 12 Genomes Consortium"/>
            <person name="Clark A.G."/>
            <person name="Eisen M.B."/>
            <person name="Smith D.R."/>
            <person name="Bergman C.M."/>
            <person name="Oliver B."/>
            <person name="Markow T.A."/>
            <person name="Kaufman T.C."/>
            <person name="Kellis M."/>
            <person name="Gelbart W."/>
            <person name="Iyer V.N."/>
            <person name="Pollard D.A."/>
            <person name="Sackton T.B."/>
            <person name="Larracuente A.M."/>
            <person name="Singh N.D."/>
            <person name="Abad J.P."/>
            <person name="Abt D.N."/>
            <person name="Adryan B."/>
            <person name="Aguade M."/>
            <person name="Akashi H."/>
            <person name="Anderson W.W."/>
            <person name="Aquadro C.F."/>
            <person name="Ardell D.H."/>
            <person name="Arguello R."/>
            <person name="Artieri C.G."/>
            <person name="Barbash D.A."/>
            <person name="Barker D."/>
            <person name="Barsanti P."/>
            <person name="Batterham P."/>
            <person name="Batzoglou S."/>
            <person name="Begun D."/>
            <person name="Bhutkar A."/>
            <person name="Blanco E."/>
            <person name="Bosak S.A."/>
            <person name="Bradley R.K."/>
            <person name="Brand A.D."/>
            <person name="Brent M.R."/>
            <person name="Brooks A.N."/>
            <person name="Brown R.H."/>
            <person name="Butlin R.K."/>
            <person name="Caggese C."/>
            <person name="Calvi B.R."/>
            <person name="Bernardo de Carvalho A."/>
            <person name="Caspi A."/>
            <person name="Castrezana S."/>
            <person name="Celniker S.E."/>
            <person name="Chang J.L."/>
            <person name="Chapple C."/>
            <person name="Chatterji S."/>
            <person name="Chinwalla A."/>
            <person name="Civetta A."/>
            <person name="Clifton S.W."/>
            <person name="Comeron J.M."/>
            <person name="Costello J.C."/>
            <person name="Coyne J.A."/>
            <person name="Daub J."/>
            <person name="David R.G."/>
            <person name="Delcher A.L."/>
            <person name="Delehaunty K."/>
            <person name="Do C.B."/>
            <person name="Ebling H."/>
            <person name="Edwards K."/>
            <person name="Eickbush T."/>
            <person name="Evans J.D."/>
            <person name="Filipski A."/>
            <person name="Findeiss S."/>
            <person name="Freyhult E."/>
            <person name="Fulton L."/>
            <person name="Fulton R."/>
            <person name="Garcia A.C."/>
            <person name="Gardiner A."/>
            <person name="Garfield D.A."/>
            <person name="Garvin B.E."/>
            <person name="Gibson G."/>
            <person name="Gilbert D."/>
            <person name="Gnerre S."/>
            <person name="Godfrey J."/>
            <person name="Good R."/>
            <person name="Gotea V."/>
            <person name="Gravely B."/>
            <person name="Greenberg A.J."/>
            <person name="Griffiths-Jones S."/>
            <person name="Gross S."/>
            <person name="Guigo R."/>
            <person name="Gustafson E.A."/>
            <person name="Haerty W."/>
            <person name="Hahn M.W."/>
            <person name="Halligan D.L."/>
            <person name="Halpern A.L."/>
            <person name="Halter G.M."/>
            <person name="Han M.V."/>
            <person name="Heger A."/>
            <person name="Hillier L."/>
            <person name="Hinrichs A.S."/>
            <person name="Holmes I."/>
            <person name="Hoskins R.A."/>
            <person name="Hubisz M.J."/>
            <person name="Hultmark D."/>
            <person name="Huntley M.A."/>
            <person name="Jaffe D.B."/>
            <person name="Jagadeeshan S."/>
            <person name="Jeck W.R."/>
            <person name="Johnson J."/>
            <person name="Jones C.D."/>
            <person name="Jordan W.C."/>
            <person name="Karpen G.H."/>
            <person name="Kataoka E."/>
            <person name="Keightley P.D."/>
            <person name="Kheradpour P."/>
            <person name="Kirkness E.F."/>
            <person name="Koerich L.B."/>
            <person name="Kristiansen K."/>
            <person name="Kudrna D."/>
            <person name="Kulathinal R.J."/>
            <person name="Kumar S."/>
            <person name="Kwok R."/>
            <person name="Lander E."/>
            <person name="Langley C.H."/>
            <person name="Lapoint R."/>
            <person name="Lazzaro B.P."/>
            <person name="Lee S.J."/>
            <person name="Levesque L."/>
            <person name="Li R."/>
            <person name="Lin C.F."/>
            <person name="Lin M.F."/>
            <person name="Lindblad-Toh K."/>
            <person name="Llopart A."/>
            <person name="Long M."/>
            <person name="Low L."/>
            <person name="Lozovsky E."/>
            <person name="Lu J."/>
            <person name="Luo M."/>
            <person name="Machado C.A."/>
            <person name="Makalowski W."/>
            <person name="Marzo M."/>
            <person name="Matsuda M."/>
            <person name="Matzkin L."/>
            <person name="McAllister B."/>
            <person name="McBride C.S."/>
            <person name="McKernan B."/>
            <person name="McKernan K."/>
            <person name="Mendez-Lago M."/>
            <person name="Minx P."/>
            <person name="Mollenhauer M.U."/>
            <person name="Montooth K."/>
            <person name="Mount S.M."/>
            <person name="Mu X."/>
            <person name="Myers E."/>
            <person name="Negre B."/>
            <person name="Newfeld S."/>
            <person name="Nielsen R."/>
            <person name="Noor M.A."/>
            <person name="O'Grady P."/>
            <person name="Pachter L."/>
            <person name="Papaceit M."/>
            <person name="Parisi M.J."/>
            <person name="Parisi M."/>
            <person name="Parts L."/>
            <person name="Pedersen J.S."/>
            <person name="Pesole G."/>
            <person name="Phillippy A.M."/>
            <person name="Ponting C.P."/>
            <person name="Pop M."/>
            <person name="Porcelli D."/>
            <person name="Powell J.R."/>
            <person name="Prohaska S."/>
            <person name="Pruitt K."/>
            <person name="Puig M."/>
            <person name="Quesneville H."/>
            <person name="Ram K.R."/>
            <person name="Rand D."/>
            <person name="Rasmussen M.D."/>
            <person name="Reed L.K."/>
            <person name="Reenan R."/>
            <person name="Reily A."/>
            <person name="Remington K.A."/>
            <person name="Rieger T.T."/>
            <person name="Ritchie M.G."/>
            <person name="Robin C."/>
            <person name="Rogers Y.H."/>
            <person name="Rohde C."/>
            <person name="Rozas J."/>
            <person name="Rubenfield M.J."/>
            <person name="Ruiz A."/>
            <person name="Russo S."/>
            <person name="Salzberg S.L."/>
            <person name="Sanchez-Gracia A."/>
            <person name="Saranga D.J."/>
            <person name="Sato H."/>
            <person name="Schaeffer S.W."/>
            <person name="Schatz M.C."/>
            <person name="Schlenke T."/>
            <person name="Schwartz R."/>
            <person name="Segarra C."/>
            <person name="Singh R.S."/>
            <person name="Sirot L."/>
            <person name="Sirota M."/>
            <person name="Sisneros N.B."/>
            <person name="Smith C.D."/>
            <person name="Smith T.F."/>
            <person name="Spieth J."/>
            <person name="Stage D.E."/>
            <person name="Stark A."/>
            <person name="Stephan W."/>
            <person name="Strausberg R.L."/>
            <person name="Strempel S."/>
            <person name="Sturgill D."/>
            <person name="Sutton G."/>
            <person name="Sutton G.G."/>
            <person name="Tao W."/>
            <person name="Teichmann S."/>
            <person name="Tobari Y.N."/>
            <person name="Tomimura Y."/>
            <person name="Tsolas J.M."/>
            <person name="Valente V.L."/>
            <person name="Venter E."/>
            <person name="Venter J.C."/>
            <person name="Vicario S."/>
            <person name="Vieira F.G."/>
            <person name="Vilella A.J."/>
            <person name="Villasante A."/>
            <person name="Walenz B."/>
            <person name="Wang J."/>
            <person name="Wasserman M."/>
            <person name="Watts T."/>
            <person name="Wilson D."/>
            <person name="Wilson R.K."/>
            <person name="Wing R.A."/>
            <person name="Wolfner M.F."/>
            <person name="Wong A."/>
            <person name="Wong G.K."/>
            <person name="Wu C.I."/>
            <person name="Wu G."/>
            <person name="Yamamoto D."/>
            <person name="Yang H.P."/>
            <person name="Yang S.P."/>
            <person name="Yorke J.A."/>
            <person name="Yoshida K."/>
            <person name="Zdobnov E."/>
            <person name="Zhang P."/>
            <person name="Zhang Y."/>
            <person name="Zimin A.V."/>
            <person name="Baldwin J."/>
            <person name="Abdouelleil A."/>
            <person name="Abdulkadir J."/>
            <person name="Abebe A."/>
            <person name="Abera B."/>
            <person name="Abreu J."/>
            <person name="Acer S.C."/>
            <person name="Aftuck L."/>
            <person name="Alexander A."/>
            <person name="An P."/>
            <person name="Anderson E."/>
            <person name="Anderson S."/>
            <person name="Arachi H."/>
            <person name="Azer M."/>
            <person name="Bachantsang P."/>
            <person name="Barry A."/>
            <person name="Bayul T."/>
            <person name="Berlin A."/>
            <person name="Bessette D."/>
            <person name="Bloom T."/>
            <person name="Blye J."/>
            <person name="Boguslavskiy L."/>
            <person name="Bonnet C."/>
            <person name="Boukhgalter B."/>
            <person name="Bourzgui I."/>
            <person name="Brown A."/>
            <person name="Cahill P."/>
            <person name="Channer S."/>
            <person name="Cheshatsang Y."/>
            <person name="Chuda L."/>
            <person name="Citroen M."/>
            <person name="Collymore A."/>
            <person name="Cooke P."/>
            <person name="Costello M."/>
            <person name="D'Aco K."/>
            <person name="Daza R."/>
            <person name="De Haan G."/>
            <person name="DeGray S."/>
            <person name="DeMaso C."/>
            <person name="Dhargay N."/>
            <person name="Dooley K."/>
            <person name="Dooley E."/>
            <person name="Doricent M."/>
            <person name="Dorje P."/>
            <person name="Dorjee K."/>
            <person name="Dupes A."/>
            <person name="Elong R."/>
            <person name="Falk J."/>
            <person name="Farina A."/>
            <person name="Faro S."/>
            <person name="Ferguson D."/>
            <person name="Fisher S."/>
            <person name="Foley C.D."/>
            <person name="Franke A."/>
            <person name="Friedrich D."/>
            <person name="Gadbois L."/>
            <person name="Gearin G."/>
            <person name="Gearin C.R."/>
            <person name="Giannoukos G."/>
            <person name="Goode T."/>
            <person name="Graham J."/>
            <person name="Grandbois E."/>
            <person name="Grewal S."/>
            <person name="Gyaltsen K."/>
            <person name="Hafez N."/>
            <person name="Hagos B."/>
            <person name="Hall J."/>
            <person name="Henson C."/>
            <person name="Hollinger A."/>
            <person name="Honan T."/>
            <person name="Huard M.D."/>
            <person name="Hughes L."/>
            <person name="Hurhula B."/>
            <person name="Husby M.E."/>
            <person name="Kamat A."/>
            <person name="Kanga B."/>
            <person name="Kashin S."/>
            <person name="Khazanovich D."/>
            <person name="Kisner P."/>
            <person name="Lance K."/>
            <person name="Lara M."/>
            <person name="Lee W."/>
            <person name="Lennon N."/>
            <person name="Letendre F."/>
            <person name="LeVine R."/>
            <person name="Lipovsky A."/>
            <person name="Liu X."/>
            <person name="Liu J."/>
            <person name="Liu S."/>
            <person name="Lokyitsang T."/>
            <person name="Lokyitsang Y."/>
            <person name="Lubonja R."/>
            <person name="Lui A."/>
            <person name="MacDonald P."/>
            <person name="Magnisalis V."/>
            <person name="Maru K."/>
            <person name="Matthews C."/>
            <person name="McCusker W."/>
            <person name="McDonough S."/>
            <person name="Mehta T."/>
            <person name="Meldrim J."/>
            <person name="Meneus L."/>
            <person name="Mihai O."/>
            <person name="Mihalev A."/>
            <person name="Mihova T."/>
            <person name="Mittelman R."/>
            <person name="Mlenga V."/>
            <person name="Montmayeur A."/>
            <person name="Mulrain L."/>
            <person name="Navidi A."/>
            <person name="Naylor J."/>
            <person name="Negash T."/>
            <person name="Nguyen T."/>
            <person name="Nguyen N."/>
            <person name="Nicol R."/>
            <person name="Norbu C."/>
            <person name="Norbu N."/>
            <person name="Novod N."/>
            <person name="O'Neill B."/>
            <person name="Osman S."/>
            <person name="Markiewicz E."/>
            <person name="Oyono O.L."/>
            <person name="Patti C."/>
            <person name="Phunkhang P."/>
            <person name="Pierre F."/>
            <person name="Priest M."/>
            <person name="Raghuraman S."/>
            <person name="Rege F."/>
            <person name="Reyes R."/>
            <person name="Rise C."/>
            <person name="Rogov P."/>
            <person name="Ross K."/>
            <person name="Ryan E."/>
            <person name="Settipalli S."/>
            <person name="Shea T."/>
            <person name="Sherpa N."/>
            <person name="Shi L."/>
            <person name="Shih D."/>
            <person name="Sparrow T."/>
            <person name="Spaulding J."/>
            <person name="Stalker J."/>
            <person name="Stange-Thomann N."/>
            <person name="Stavropoulos S."/>
            <person name="Stone C."/>
            <person name="Strader C."/>
            <person name="Tesfaye S."/>
            <person name="Thomson T."/>
            <person name="Thoulutsang Y."/>
            <person name="Thoulutsang D."/>
            <person name="Topham K."/>
            <person name="Topping I."/>
            <person name="Tsamla T."/>
            <person name="Vassiliev H."/>
            <person name="Vo A."/>
            <person name="Wangchuk T."/>
            <person name="Wangdi T."/>
            <person name="Weiand M."/>
            <person name="Wilkinson J."/>
            <person name="Wilson A."/>
            <person name="Yadav S."/>
            <person name="Young G."/>
            <person name="Yu Q."/>
            <person name="Zembek L."/>
            <person name="Zhong D."/>
            <person name="Zimmer A."/>
            <person name="Zwirko Z."/>
            <person name="Jaffe D.B."/>
            <person name="Alvarez P."/>
            <person name="Brockman W."/>
            <person name="Butler J."/>
            <person name="Chin C."/>
            <person name="Gnerre S."/>
            <person name="Grabherr M."/>
            <person name="Kleber M."/>
            <person name="Mauceli E."/>
            <person name="MacCallum I."/>
        </authorList>
    </citation>
    <scope>NUCLEOTIDE SEQUENCE [LARGE SCALE GENOMIC DNA]</scope>
    <source>
        <strain evidence="11">Tucson 15287-2541.00</strain>
    </source>
</reference>
<dbReference type="GO" id="GO:0046961">
    <property type="term" value="F:proton-transporting ATPase activity, rotational mechanism"/>
    <property type="evidence" value="ECO:0007669"/>
    <property type="project" value="InterPro"/>
</dbReference>
<keyword evidence="11" id="KW-1185">Reference proteome</keyword>
<evidence type="ECO:0000256" key="7">
    <source>
        <dbReference type="ARBA" id="ARBA00023065"/>
    </source>
</evidence>
<dbReference type="STRING" id="7222.B4JHD1"/>
<keyword evidence="4 9" id="KW-0812">Transmembrane</keyword>
<proteinExistence type="inferred from homology"/>
<evidence type="ECO:0000256" key="4">
    <source>
        <dbReference type="ARBA" id="ARBA00022692"/>
    </source>
</evidence>
<dbReference type="Proteomes" id="UP000001070">
    <property type="component" value="Unassembled WGS sequence"/>
</dbReference>
<dbReference type="GO" id="GO:0033181">
    <property type="term" value="C:plasma membrane proton-transporting V-type ATPase complex"/>
    <property type="evidence" value="ECO:0007669"/>
    <property type="project" value="TreeGrafter"/>
</dbReference>
<evidence type="ECO:0000256" key="9">
    <source>
        <dbReference type="SAM" id="Phobius"/>
    </source>
</evidence>
<protein>
    <submittedName>
        <fullName evidence="10">GH19550</fullName>
    </submittedName>
</protein>
<evidence type="ECO:0000256" key="6">
    <source>
        <dbReference type="ARBA" id="ARBA00022989"/>
    </source>
</evidence>
<name>B4JHD1_DROGR</name>
<evidence type="ECO:0000313" key="11">
    <source>
        <dbReference type="Proteomes" id="UP000001070"/>
    </source>
</evidence>
<dbReference type="InParanoid" id="B4JHD1"/>
<dbReference type="eggNOG" id="KOG3500">
    <property type="taxonomic scope" value="Eukaryota"/>
</dbReference>
<sequence>MNKYISLSIFTTFWIVFAIVGWLIALFFEERSLIRCCVLLTAVCCWIAWLITFLMQMNPLIGPRTDQRIILGMVSYWQNSYIHSELDP</sequence>
<comment type="similarity">
    <text evidence="2">Belongs to the V-ATPase e1/e2 subunit family.</text>
</comment>
<dbReference type="PhylomeDB" id="B4JHD1"/>
<keyword evidence="5" id="KW-0375">Hydrogen ion transport</keyword>
<gene>
    <name evidence="10" type="primary">Dgri\GH19550</name>
    <name evidence="10" type="ORF">Dgri_GH19550</name>
</gene>
<dbReference type="OMA" id="RGIIRCC"/>
<evidence type="ECO:0000313" key="10">
    <source>
        <dbReference type="EMBL" id="EDV93838.1"/>
    </source>
</evidence>
<comment type="subcellular location">
    <subcellularLocation>
        <location evidence="1">Endomembrane system</location>
        <topology evidence="1">Multi-pass membrane protein</topology>
    </subcellularLocation>
</comment>
<dbReference type="InterPro" id="IPR008389">
    <property type="entry name" value="ATPase_V0-cplx_e1/e2_su"/>
</dbReference>
<dbReference type="GO" id="GO:0012505">
    <property type="term" value="C:endomembrane system"/>
    <property type="evidence" value="ECO:0007669"/>
    <property type="project" value="UniProtKB-SubCell"/>
</dbReference>
<keyword evidence="7" id="KW-0406">Ion transport</keyword>
<evidence type="ECO:0000256" key="5">
    <source>
        <dbReference type="ARBA" id="ARBA00022781"/>
    </source>
</evidence>
<dbReference type="PANTHER" id="PTHR12263:SF0">
    <property type="entry name" value="V-TYPE PROTON ATPASE SUBUNIT"/>
    <property type="match status" value="1"/>
</dbReference>
<dbReference type="GO" id="GO:0033179">
    <property type="term" value="C:proton-transporting V-type ATPase, V0 domain"/>
    <property type="evidence" value="ECO:0007669"/>
    <property type="project" value="InterPro"/>
</dbReference>
<dbReference type="EMBL" id="CH916369">
    <property type="protein sequence ID" value="EDV93838.1"/>
    <property type="molecule type" value="Genomic_DNA"/>
</dbReference>
<keyword evidence="8 9" id="KW-0472">Membrane</keyword>